<dbReference type="InterPro" id="IPR045609">
    <property type="entry name" value="DUF6451"/>
</dbReference>
<evidence type="ECO:0000313" key="2">
    <source>
        <dbReference type="EMBL" id="CAH2292333.1"/>
    </source>
</evidence>
<name>A0AAD1S4A6_PELCU</name>
<feature type="domain" description="DUF6451" evidence="1">
    <location>
        <begin position="133"/>
        <end position="158"/>
    </location>
</feature>
<accession>A0AAD1S4A6</accession>
<dbReference type="EMBL" id="OW240916">
    <property type="protein sequence ID" value="CAH2292333.1"/>
    <property type="molecule type" value="Genomic_DNA"/>
</dbReference>
<sequence length="158" mass="17365">MAAAISRVRTRDGRVDLALLREIQDGRRAHSGPVEAFPTVRKARENGAKCCTKKNRARASAGGGAGHRTGWESLAESIHMILKTNFSNINPITLNASALEEVQFFTYLGNIIDQQGGTDADVKARIGKARVPFIQLKNILDSRELTLTTKFRLFNSNV</sequence>
<gene>
    <name evidence="2" type="ORF">PECUL_23A035422</name>
</gene>
<proteinExistence type="predicted"/>
<reference evidence="2" key="1">
    <citation type="submission" date="2022-03" db="EMBL/GenBank/DDBJ databases">
        <authorList>
            <person name="Alioto T."/>
            <person name="Alioto T."/>
            <person name="Gomez Garrido J."/>
        </authorList>
    </citation>
    <scope>NUCLEOTIDE SEQUENCE</scope>
</reference>
<organism evidence="2 3">
    <name type="scientific">Pelobates cultripes</name>
    <name type="common">Western spadefoot toad</name>
    <dbReference type="NCBI Taxonomy" id="61616"/>
    <lineage>
        <taxon>Eukaryota</taxon>
        <taxon>Metazoa</taxon>
        <taxon>Chordata</taxon>
        <taxon>Craniata</taxon>
        <taxon>Vertebrata</taxon>
        <taxon>Euteleostomi</taxon>
        <taxon>Amphibia</taxon>
        <taxon>Batrachia</taxon>
        <taxon>Anura</taxon>
        <taxon>Pelobatoidea</taxon>
        <taxon>Pelobatidae</taxon>
        <taxon>Pelobates</taxon>
    </lineage>
</organism>
<evidence type="ECO:0000313" key="3">
    <source>
        <dbReference type="Proteomes" id="UP001295444"/>
    </source>
</evidence>
<protein>
    <recommendedName>
        <fullName evidence="1">DUF6451 domain-containing protein</fullName>
    </recommendedName>
</protein>
<dbReference type="Proteomes" id="UP001295444">
    <property type="component" value="Chromosome 05"/>
</dbReference>
<dbReference type="Pfam" id="PF20049">
    <property type="entry name" value="DUF6451"/>
    <property type="match status" value="1"/>
</dbReference>
<evidence type="ECO:0000259" key="1">
    <source>
        <dbReference type="Pfam" id="PF20049"/>
    </source>
</evidence>
<keyword evidence="3" id="KW-1185">Reference proteome</keyword>
<dbReference type="AlphaFoldDB" id="A0AAD1S4A6"/>